<sequence length="37" mass="4433">MQIFRENPHRQDQEVESSGTIDNVKAKIQDKRFFSRP</sequence>
<reference evidence="2" key="1">
    <citation type="submission" date="2022-11" db="EMBL/GenBank/DDBJ databases">
        <authorList>
            <person name="Hyden B.L."/>
            <person name="Feng K."/>
            <person name="Yates T."/>
            <person name="Jawdy S."/>
            <person name="Smart L.B."/>
            <person name="Muchero W."/>
        </authorList>
    </citation>
    <scope>NUCLEOTIDE SEQUENCE</scope>
    <source>
        <tissue evidence="2">Shoot tip</tissue>
    </source>
</reference>
<keyword evidence="3" id="KW-1185">Reference proteome</keyword>
<gene>
    <name evidence="2" type="ORF">OIU74_006769</name>
</gene>
<dbReference type="EMBL" id="JAPFFM010000012">
    <property type="protein sequence ID" value="KAJ6728758.1"/>
    <property type="molecule type" value="Genomic_DNA"/>
</dbReference>
<reference evidence="2" key="2">
    <citation type="journal article" date="2023" name="Int. J. Mol. Sci.">
        <title>De Novo Assembly and Annotation of 11 Diverse Shrub Willow (Salix) Genomes Reveals Novel Gene Organization in Sex-Linked Regions.</title>
        <authorList>
            <person name="Hyden B."/>
            <person name="Feng K."/>
            <person name="Yates T.B."/>
            <person name="Jawdy S."/>
            <person name="Cereghino C."/>
            <person name="Smart L.B."/>
            <person name="Muchero W."/>
        </authorList>
    </citation>
    <scope>NUCLEOTIDE SEQUENCE</scope>
    <source>
        <tissue evidence="2">Shoot tip</tissue>
    </source>
</reference>
<dbReference type="Gene3D" id="3.10.20.90">
    <property type="entry name" value="Phosphatidylinositol 3-kinase Catalytic Subunit, Chain A, domain 1"/>
    <property type="match status" value="1"/>
</dbReference>
<protein>
    <submittedName>
        <fullName evidence="2">Uncharacterized protein</fullName>
    </submittedName>
</protein>
<comment type="caution">
    <text evidence="2">The sequence shown here is derived from an EMBL/GenBank/DDBJ whole genome shotgun (WGS) entry which is preliminary data.</text>
</comment>
<feature type="compositionally biased region" description="Basic and acidic residues" evidence="1">
    <location>
        <begin position="24"/>
        <end position="37"/>
    </location>
</feature>
<feature type="compositionally biased region" description="Basic and acidic residues" evidence="1">
    <location>
        <begin position="1"/>
        <end position="13"/>
    </location>
</feature>
<feature type="region of interest" description="Disordered" evidence="1">
    <location>
        <begin position="1"/>
        <end position="37"/>
    </location>
</feature>
<proteinExistence type="predicted"/>
<name>A0A9Q0ZBZ4_9ROSI</name>
<evidence type="ECO:0000313" key="2">
    <source>
        <dbReference type="EMBL" id="KAJ6728758.1"/>
    </source>
</evidence>
<evidence type="ECO:0000313" key="3">
    <source>
        <dbReference type="Proteomes" id="UP001151752"/>
    </source>
</evidence>
<dbReference type="AlphaFoldDB" id="A0A9Q0ZBZ4"/>
<accession>A0A9Q0ZBZ4</accession>
<organism evidence="2 3">
    <name type="scientific">Salix koriyanagi</name>
    <dbReference type="NCBI Taxonomy" id="2511006"/>
    <lineage>
        <taxon>Eukaryota</taxon>
        <taxon>Viridiplantae</taxon>
        <taxon>Streptophyta</taxon>
        <taxon>Embryophyta</taxon>
        <taxon>Tracheophyta</taxon>
        <taxon>Spermatophyta</taxon>
        <taxon>Magnoliopsida</taxon>
        <taxon>eudicotyledons</taxon>
        <taxon>Gunneridae</taxon>
        <taxon>Pentapetalae</taxon>
        <taxon>rosids</taxon>
        <taxon>fabids</taxon>
        <taxon>Malpighiales</taxon>
        <taxon>Salicaceae</taxon>
        <taxon>Saliceae</taxon>
        <taxon>Salix</taxon>
    </lineage>
</organism>
<dbReference type="Proteomes" id="UP001151752">
    <property type="component" value="Chromosome 11"/>
</dbReference>
<evidence type="ECO:0000256" key="1">
    <source>
        <dbReference type="SAM" id="MobiDB-lite"/>
    </source>
</evidence>